<dbReference type="RefSeq" id="WP_150984338.1">
    <property type="nucleotide sequence ID" value="NZ_CP062804.1"/>
</dbReference>
<dbReference type="AlphaFoldDB" id="A0A643G014"/>
<reference evidence="1 2" key="1">
    <citation type="submission" date="2020-10" db="EMBL/GenBank/DDBJ databases">
        <title>Complete genome sequence of Cupriavidus basilensis CCUG 49340T.</title>
        <authorList>
            <person name="Salva-Serra F."/>
            <person name="Donoso R.A."/>
            <person name="Cho K.H."/>
            <person name="Yoo J.A."/>
            <person name="Lee K."/>
            <person name="Yoon S.-H."/>
            <person name="Perez-Pantoja D."/>
            <person name="Moore E.R.B."/>
        </authorList>
    </citation>
    <scope>NUCLEOTIDE SEQUENCE [LARGE SCALE GENOMIC DNA]</scope>
    <source>
        <strain evidence="2">CCUG 49340</strain>
    </source>
</reference>
<dbReference type="EMBL" id="CP062804">
    <property type="protein sequence ID" value="QOT80278.1"/>
    <property type="molecule type" value="Genomic_DNA"/>
</dbReference>
<dbReference type="GeneID" id="98403748"/>
<evidence type="ECO:0000313" key="2">
    <source>
        <dbReference type="Proteomes" id="UP000397656"/>
    </source>
</evidence>
<organism evidence="1 2">
    <name type="scientific">Cupriavidus basilensis</name>
    <dbReference type="NCBI Taxonomy" id="68895"/>
    <lineage>
        <taxon>Bacteria</taxon>
        <taxon>Pseudomonadati</taxon>
        <taxon>Pseudomonadota</taxon>
        <taxon>Betaproteobacteria</taxon>
        <taxon>Burkholderiales</taxon>
        <taxon>Burkholderiaceae</taxon>
        <taxon>Cupriavidus</taxon>
    </lineage>
</organism>
<accession>A0A643G014</accession>
<dbReference type="Proteomes" id="UP000397656">
    <property type="component" value="Chromosome 2"/>
</dbReference>
<proteinExistence type="predicted"/>
<dbReference type="Gene3D" id="3.40.30.10">
    <property type="entry name" value="Glutaredoxin"/>
    <property type="match status" value="1"/>
</dbReference>
<sequence>MNANLVVRAHGAITTPDCGTSRKPLAMIRNAGIEPEVIAYLTQPPQRGAFAKEDGERLIDAAGRRVCR</sequence>
<dbReference type="InterPro" id="IPR036249">
    <property type="entry name" value="Thioredoxin-like_sf"/>
</dbReference>
<gene>
    <name evidence="1" type="ORF">F7R26_022720</name>
</gene>
<evidence type="ECO:0000313" key="1">
    <source>
        <dbReference type="EMBL" id="QOT80278.1"/>
    </source>
</evidence>
<dbReference type="SUPFAM" id="SSF52833">
    <property type="entry name" value="Thioredoxin-like"/>
    <property type="match status" value="1"/>
</dbReference>
<name>A0A643G014_9BURK</name>
<protein>
    <submittedName>
        <fullName evidence="1">Uncharacterized protein</fullName>
    </submittedName>
</protein>